<protein>
    <submittedName>
        <fullName evidence="2">Uncharacterized protein</fullName>
    </submittedName>
</protein>
<accession>A0A160TZM3</accession>
<dbReference type="EMBL" id="CZQD01000001">
    <property type="protein sequence ID" value="CUS55409.1"/>
    <property type="molecule type" value="Genomic_DNA"/>
</dbReference>
<dbReference type="AlphaFoldDB" id="A0A160TZM3"/>
<evidence type="ECO:0000313" key="2">
    <source>
        <dbReference type="EMBL" id="CUS55409.1"/>
    </source>
</evidence>
<evidence type="ECO:0000256" key="1">
    <source>
        <dbReference type="SAM" id="MobiDB-lite"/>
    </source>
</evidence>
<reference evidence="2" key="1">
    <citation type="submission" date="2015-10" db="EMBL/GenBank/DDBJ databases">
        <authorList>
            <person name="Gilbert D.G."/>
        </authorList>
    </citation>
    <scope>NUCLEOTIDE SEQUENCE</scope>
</reference>
<organism evidence="2">
    <name type="scientific">hydrothermal vent metagenome</name>
    <dbReference type="NCBI Taxonomy" id="652676"/>
    <lineage>
        <taxon>unclassified sequences</taxon>
        <taxon>metagenomes</taxon>
        <taxon>ecological metagenomes</taxon>
    </lineage>
</organism>
<sequence>MVRSASIIQRIQAVSRRSREDMRQVAQEMCSRGPQSDAEAQALFDFNARMRGADPDWDSRFVRVMARYVLARDAANGALTPANLDWLQERVAIGDRLRNRNLAGLFMRLLRKASGTPDGFGLIVLSHLCDQMILDNQADATSVGNVAETLLLSGPEHAPWVSRAEAAILFHTQESIEGSENDPSWNFLFARAIGNHLVARAHPNPHTERHALNRKHWLDPNDPNPGKFVGCLALGFDKGSWFEQMGREAERASLARRTASLAAKSKPAQPPPRTGWWRKSPPPNPVTTASNTLVDFLNREAPGLLAGLVVAAR</sequence>
<proteinExistence type="predicted"/>
<gene>
    <name evidence="2" type="ORF">MGWOODY_Hyp1656</name>
</gene>
<feature type="region of interest" description="Disordered" evidence="1">
    <location>
        <begin position="259"/>
        <end position="285"/>
    </location>
</feature>
<name>A0A160TZM3_9ZZZZ</name>